<dbReference type="RefSeq" id="XP_050467502.1">
    <property type="nucleotide sequence ID" value="XM_050611475.1"/>
</dbReference>
<sequence length="49" mass="5118">MAARDNENVTARVAAESVESVGWRCADGRTGGWAAAMLQKGHAGDILCN</sequence>
<dbReference type="EMBL" id="BN001302">
    <property type="protein sequence ID" value="CBF75697.1"/>
    <property type="molecule type" value="Genomic_DNA"/>
</dbReference>
<dbReference type="AlphaFoldDB" id="C8V3W3"/>
<evidence type="ECO:0000313" key="1">
    <source>
        <dbReference type="EMBL" id="CBF75697.1"/>
    </source>
</evidence>
<accession>C8V3W3</accession>
<organism evidence="1 2">
    <name type="scientific">Emericella nidulans (strain FGSC A4 / ATCC 38163 / CBS 112.46 / NRRL 194 / M139)</name>
    <name type="common">Aspergillus nidulans</name>
    <dbReference type="NCBI Taxonomy" id="227321"/>
    <lineage>
        <taxon>Eukaryota</taxon>
        <taxon>Fungi</taxon>
        <taxon>Dikarya</taxon>
        <taxon>Ascomycota</taxon>
        <taxon>Pezizomycotina</taxon>
        <taxon>Eurotiomycetes</taxon>
        <taxon>Eurotiomycetidae</taxon>
        <taxon>Eurotiales</taxon>
        <taxon>Aspergillaceae</taxon>
        <taxon>Aspergillus</taxon>
        <taxon>Aspergillus subgen. Nidulantes</taxon>
    </lineage>
</organism>
<name>C8V3W3_EMENI</name>
<dbReference type="KEGG" id="ani:ANIA_11407"/>
<dbReference type="Proteomes" id="UP000000560">
    <property type="component" value="Chromosome II"/>
</dbReference>
<dbReference type="HOGENOM" id="CLU_3143044_0_0_1"/>
<protein>
    <submittedName>
        <fullName evidence="1">Uncharacterized protein</fullName>
    </submittedName>
</protein>
<gene>
    <name evidence="1" type="ORF">ANIA_11407</name>
</gene>
<proteinExistence type="predicted"/>
<evidence type="ECO:0000313" key="2">
    <source>
        <dbReference type="Proteomes" id="UP000000560"/>
    </source>
</evidence>
<reference evidence="2" key="1">
    <citation type="journal article" date="2005" name="Nature">
        <title>Sequencing of Aspergillus nidulans and comparative analysis with A. fumigatus and A. oryzae.</title>
        <authorList>
            <person name="Galagan J.E."/>
            <person name="Calvo S.E."/>
            <person name="Cuomo C."/>
            <person name="Ma L.J."/>
            <person name="Wortman J.R."/>
            <person name="Batzoglou S."/>
            <person name="Lee S.I."/>
            <person name="Basturkmen M."/>
            <person name="Spevak C.C."/>
            <person name="Clutterbuck J."/>
            <person name="Kapitonov V."/>
            <person name="Jurka J."/>
            <person name="Scazzocchio C."/>
            <person name="Farman M."/>
            <person name="Butler J."/>
            <person name="Purcell S."/>
            <person name="Harris S."/>
            <person name="Braus G.H."/>
            <person name="Draht O."/>
            <person name="Busch S."/>
            <person name="D'Enfert C."/>
            <person name="Bouchier C."/>
            <person name="Goldman G.H."/>
            <person name="Bell-Pedersen D."/>
            <person name="Griffiths-Jones S."/>
            <person name="Doonan J.H."/>
            <person name="Yu J."/>
            <person name="Vienken K."/>
            <person name="Pain A."/>
            <person name="Freitag M."/>
            <person name="Selker E.U."/>
            <person name="Archer D.B."/>
            <person name="Penalva M.A."/>
            <person name="Oakley B.R."/>
            <person name="Momany M."/>
            <person name="Tanaka T."/>
            <person name="Kumagai T."/>
            <person name="Asai K."/>
            <person name="Machida M."/>
            <person name="Nierman W.C."/>
            <person name="Denning D.W."/>
            <person name="Caddick M."/>
            <person name="Hynes M."/>
            <person name="Paoletti M."/>
            <person name="Fischer R."/>
            <person name="Miller B."/>
            <person name="Dyer P."/>
            <person name="Sachs M.S."/>
            <person name="Osmani S.A."/>
            <person name="Birren B.W."/>
        </authorList>
    </citation>
    <scope>NUCLEOTIDE SEQUENCE [LARGE SCALE GENOMIC DNA]</scope>
    <source>
        <strain evidence="2">FGSC A4 / ATCC 38163 / CBS 112.46 / NRRL 194 / M139</strain>
    </source>
</reference>
<keyword evidence="2" id="KW-1185">Reference proteome</keyword>
<dbReference type="GeneID" id="74896998"/>
<dbReference type="InParanoid" id="C8V3W3"/>
<reference evidence="2" key="2">
    <citation type="journal article" date="2009" name="Fungal Genet. Biol.">
        <title>The 2008 update of the Aspergillus nidulans genome annotation: a community effort.</title>
        <authorList>
            <person name="Wortman J.R."/>
            <person name="Gilsenan J.M."/>
            <person name="Joardar V."/>
            <person name="Deegan J."/>
            <person name="Clutterbuck J."/>
            <person name="Andersen M.R."/>
            <person name="Archer D."/>
            <person name="Bencina M."/>
            <person name="Braus G."/>
            <person name="Coutinho P."/>
            <person name="von Dohren H."/>
            <person name="Doonan J."/>
            <person name="Driessen A.J."/>
            <person name="Durek P."/>
            <person name="Espeso E."/>
            <person name="Fekete E."/>
            <person name="Flipphi M."/>
            <person name="Estrada C.G."/>
            <person name="Geysens S."/>
            <person name="Goldman G."/>
            <person name="de Groot P.W."/>
            <person name="Hansen K."/>
            <person name="Harris S.D."/>
            <person name="Heinekamp T."/>
            <person name="Helmstaedt K."/>
            <person name="Henrissat B."/>
            <person name="Hofmann G."/>
            <person name="Homan T."/>
            <person name="Horio T."/>
            <person name="Horiuchi H."/>
            <person name="James S."/>
            <person name="Jones M."/>
            <person name="Karaffa L."/>
            <person name="Karanyi Z."/>
            <person name="Kato M."/>
            <person name="Keller N."/>
            <person name="Kelly D.E."/>
            <person name="Kiel J.A."/>
            <person name="Kim J.M."/>
            <person name="van der Klei I.J."/>
            <person name="Klis F.M."/>
            <person name="Kovalchuk A."/>
            <person name="Krasevec N."/>
            <person name="Kubicek C.P."/>
            <person name="Liu B."/>
            <person name="Maccabe A."/>
            <person name="Meyer V."/>
            <person name="Mirabito P."/>
            <person name="Miskei M."/>
            <person name="Mos M."/>
            <person name="Mullins J."/>
            <person name="Nelson D.R."/>
            <person name="Nielsen J."/>
            <person name="Oakley B.R."/>
            <person name="Osmani S.A."/>
            <person name="Pakula T."/>
            <person name="Paszewski A."/>
            <person name="Paulsen I."/>
            <person name="Pilsyk S."/>
            <person name="Pocsi I."/>
            <person name="Punt P.J."/>
            <person name="Ram A.F."/>
            <person name="Ren Q."/>
            <person name="Robellet X."/>
            <person name="Robson G."/>
            <person name="Seiboth B."/>
            <person name="van Solingen P."/>
            <person name="Specht T."/>
            <person name="Sun J."/>
            <person name="Taheri-Talesh N."/>
            <person name="Takeshita N."/>
            <person name="Ussery D."/>
            <person name="vanKuyk P.A."/>
            <person name="Visser H."/>
            <person name="van de Vondervoort P.J."/>
            <person name="de Vries R.P."/>
            <person name="Walton J."/>
            <person name="Xiang X."/>
            <person name="Xiong Y."/>
            <person name="Zeng A.P."/>
            <person name="Brandt B.W."/>
            <person name="Cornell M.J."/>
            <person name="van den Hondel C.A."/>
            <person name="Visser J."/>
            <person name="Oliver S.G."/>
            <person name="Turner G."/>
        </authorList>
    </citation>
    <scope>GENOME REANNOTATION</scope>
    <source>
        <strain evidence="2">FGSC A4 / ATCC 38163 / CBS 112.46 / NRRL 194 / M139</strain>
    </source>
</reference>